<dbReference type="SUPFAM" id="SSF81891">
    <property type="entry name" value="Poly A polymerase C-terminal region-like"/>
    <property type="match status" value="1"/>
</dbReference>
<proteinExistence type="inferred from homology"/>
<evidence type="ECO:0000313" key="13">
    <source>
        <dbReference type="EMBL" id="AKU90815.1"/>
    </source>
</evidence>
<evidence type="ECO:0000259" key="12">
    <source>
        <dbReference type="Pfam" id="PF13735"/>
    </source>
</evidence>
<evidence type="ECO:0000256" key="1">
    <source>
        <dbReference type="ARBA" id="ARBA00001946"/>
    </source>
</evidence>
<dbReference type="KEGG" id="vin:AKJ08_1202"/>
<dbReference type="InterPro" id="IPR002646">
    <property type="entry name" value="PolA_pol_head_dom"/>
</dbReference>
<dbReference type="PANTHER" id="PTHR46173">
    <property type="entry name" value="CCA TRNA NUCLEOTIDYLTRANSFERASE 1, MITOCHONDRIAL"/>
    <property type="match status" value="1"/>
</dbReference>
<evidence type="ECO:0000256" key="9">
    <source>
        <dbReference type="RuleBase" id="RU003953"/>
    </source>
</evidence>
<evidence type="ECO:0000259" key="10">
    <source>
        <dbReference type="Pfam" id="PF01743"/>
    </source>
</evidence>
<keyword evidence="6" id="KW-0547">Nucleotide-binding</keyword>
<protein>
    <submittedName>
        <fullName evidence="13">tRNA nucleotidyltransferase</fullName>
    </submittedName>
</protein>
<evidence type="ECO:0000256" key="8">
    <source>
        <dbReference type="ARBA" id="ARBA00022884"/>
    </source>
</evidence>
<dbReference type="Pfam" id="PF13735">
    <property type="entry name" value="tRNA_NucTran2_2"/>
    <property type="match status" value="1"/>
</dbReference>
<evidence type="ECO:0000256" key="7">
    <source>
        <dbReference type="ARBA" id="ARBA00022842"/>
    </source>
</evidence>
<dbReference type="PANTHER" id="PTHR46173:SF1">
    <property type="entry name" value="CCA TRNA NUCLEOTIDYLTRANSFERASE 1, MITOCHONDRIAL"/>
    <property type="match status" value="1"/>
</dbReference>
<evidence type="ECO:0000256" key="6">
    <source>
        <dbReference type="ARBA" id="ARBA00022741"/>
    </source>
</evidence>
<dbReference type="GO" id="GO:0000049">
    <property type="term" value="F:tRNA binding"/>
    <property type="evidence" value="ECO:0007669"/>
    <property type="project" value="TreeGrafter"/>
</dbReference>
<dbReference type="SUPFAM" id="SSF81301">
    <property type="entry name" value="Nucleotidyltransferase"/>
    <property type="match status" value="1"/>
</dbReference>
<dbReference type="Gene3D" id="3.30.460.10">
    <property type="entry name" value="Beta Polymerase, domain 2"/>
    <property type="match status" value="1"/>
</dbReference>
<feature type="domain" description="tRNA nucleotidyltransferase/poly(A) polymerase RNA and SrmB- binding" evidence="11">
    <location>
        <begin position="181"/>
        <end position="240"/>
    </location>
</feature>
<evidence type="ECO:0000259" key="11">
    <source>
        <dbReference type="Pfam" id="PF12627"/>
    </source>
</evidence>
<evidence type="ECO:0000256" key="4">
    <source>
        <dbReference type="ARBA" id="ARBA00022695"/>
    </source>
</evidence>
<evidence type="ECO:0000256" key="5">
    <source>
        <dbReference type="ARBA" id="ARBA00022723"/>
    </source>
</evidence>
<dbReference type="GO" id="GO:0000166">
    <property type="term" value="F:nucleotide binding"/>
    <property type="evidence" value="ECO:0007669"/>
    <property type="project" value="UniProtKB-KW"/>
</dbReference>
<evidence type="ECO:0000313" key="14">
    <source>
        <dbReference type="Proteomes" id="UP000055590"/>
    </source>
</evidence>
<dbReference type="Gene3D" id="1.10.246.80">
    <property type="match status" value="1"/>
</dbReference>
<comment type="cofactor">
    <cofactor evidence="1">
        <name>Mg(2+)</name>
        <dbReference type="ChEBI" id="CHEBI:18420"/>
    </cofactor>
</comment>
<dbReference type="InterPro" id="IPR032810">
    <property type="entry name" value="CCA-adding_enz_C"/>
</dbReference>
<sequence>MADGLEDGPGGLYARLMPALPSQLAAYEPPGSLVAVLQTLRNHGHEAFVVGGAVRDLLCGIAPSELDLATDAPAERVAALFARVIPTGIAHGTVTVLHDGASYEVTTYRGDAPVIEEDLARRDFTVNAMAFDPLEGRFLDLHGGRADLSNRLIRAVGEAHDRFGDDPLRVMRACRFASRMGFRIERKTRRAIPAHLQAFKKVAPERIRDELSKLLVGDHPRYGMELLRRTGLLALILPELLEGLGMRQNRWHRYDVYHHVLHAVNEADPKLAVRLATLLHDVDKPTTAAPSAKVEGETTFYSHEVSGADRARAICERLRFSNRLSAKVSLLVREHQFVYSEAWSDGAVRRMLARVGEENFDDLIAVRKADLLGRAVAVEEGLDNLRALEDRVRGLLASRPALTTRDLAIGGRDVIEALSIPPSPVIGAALDHLLNEVIESPERNTREELQAILASWWKDHRPEG</sequence>
<accession>A0A0K1PBB5</accession>
<comment type="similarity">
    <text evidence="9">Belongs to the tRNA nucleotidyltransferase/poly(A) polymerase family.</text>
</comment>
<dbReference type="EMBL" id="CP012332">
    <property type="protein sequence ID" value="AKU90815.1"/>
    <property type="molecule type" value="Genomic_DNA"/>
</dbReference>
<feature type="domain" description="CCA-adding enzyme C-terminal" evidence="12">
    <location>
        <begin position="309"/>
        <end position="451"/>
    </location>
</feature>
<name>A0A0K1PBB5_9BACT</name>
<dbReference type="GO" id="GO:0016779">
    <property type="term" value="F:nucleotidyltransferase activity"/>
    <property type="evidence" value="ECO:0007669"/>
    <property type="project" value="UniProtKB-KW"/>
</dbReference>
<keyword evidence="3" id="KW-0819">tRNA processing</keyword>
<evidence type="ECO:0000256" key="2">
    <source>
        <dbReference type="ARBA" id="ARBA00022679"/>
    </source>
</evidence>
<keyword evidence="14" id="KW-1185">Reference proteome</keyword>
<dbReference type="Gene3D" id="1.10.3090.10">
    <property type="entry name" value="cca-adding enzyme, domain 2"/>
    <property type="match status" value="1"/>
</dbReference>
<dbReference type="PATRIC" id="fig|1391653.3.peg.1252"/>
<dbReference type="Proteomes" id="UP000055590">
    <property type="component" value="Chromosome"/>
</dbReference>
<evidence type="ECO:0000256" key="3">
    <source>
        <dbReference type="ARBA" id="ARBA00022694"/>
    </source>
</evidence>
<dbReference type="NCBIfam" id="TIGR00277">
    <property type="entry name" value="HDIG"/>
    <property type="match status" value="1"/>
</dbReference>
<dbReference type="AlphaFoldDB" id="A0A0K1PBB5"/>
<keyword evidence="7" id="KW-0460">Magnesium</keyword>
<dbReference type="InterPro" id="IPR050264">
    <property type="entry name" value="Bact_CCA-adding_enz_type3_sf"/>
</dbReference>
<dbReference type="InterPro" id="IPR032828">
    <property type="entry name" value="PolyA_RNA-bd"/>
</dbReference>
<dbReference type="GO" id="GO:0046872">
    <property type="term" value="F:metal ion binding"/>
    <property type="evidence" value="ECO:0007669"/>
    <property type="project" value="UniProtKB-KW"/>
</dbReference>
<keyword evidence="8 9" id="KW-0694">RNA-binding</keyword>
<reference evidence="13 14" key="1">
    <citation type="submission" date="2015-08" db="EMBL/GenBank/DDBJ databases">
        <authorList>
            <person name="Babu N.S."/>
            <person name="Beckwith C.J."/>
            <person name="Beseler K.G."/>
            <person name="Brison A."/>
            <person name="Carone J.V."/>
            <person name="Caskin T.P."/>
            <person name="Diamond M."/>
            <person name="Durham M.E."/>
            <person name="Foxe J.M."/>
            <person name="Go M."/>
            <person name="Henderson B.A."/>
            <person name="Jones I.B."/>
            <person name="McGettigan J.A."/>
            <person name="Micheletti S.J."/>
            <person name="Nasrallah M.E."/>
            <person name="Ortiz D."/>
            <person name="Piller C.R."/>
            <person name="Privatt S.R."/>
            <person name="Schneider S.L."/>
            <person name="Sharp S."/>
            <person name="Smith T.C."/>
            <person name="Stanton J.D."/>
            <person name="Ullery H.E."/>
            <person name="Wilson R.J."/>
            <person name="Serrano M.G."/>
            <person name="Buck G."/>
            <person name="Lee V."/>
            <person name="Wang Y."/>
            <person name="Carvalho R."/>
            <person name="Voegtly L."/>
            <person name="Shi R."/>
            <person name="Duckworth R."/>
            <person name="Johnson A."/>
            <person name="Loviza R."/>
            <person name="Walstead R."/>
            <person name="Shah Z."/>
            <person name="Kiflezghi M."/>
            <person name="Wade K."/>
            <person name="Ball S.L."/>
            <person name="Bradley K.W."/>
            <person name="Asai D.J."/>
            <person name="Bowman C.A."/>
            <person name="Russell D.A."/>
            <person name="Pope W.H."/>
            <person name="Jacobs-Sera D."/>
            <person name="Hendrix R.W."/>
            <person name="Hatfull G.F."/>
        </authorList>
    </citation>
    <scope>NUCLEOTIDE SEQUENCE [LARGE SCALE GENOMIC DNA]</scope>
    <source>
        <strain evidence="13 14">DSM 27710</strain>
    </source>
</reference>
<dbReference type="InterPro" id="IPR043519">
    <property type="entry name" value="NT_sf"/>
</dbReference>
<keyword evidence="2 9" id="KW-0808">Transferase</keyword>
<dbReference type="Pfam" id="PF01743">
    <property type="entry name" value="PolyA_pol"/>
    <property type="match status" value="1"/>
</dbReference>
<dbReference type="GO" id="GO:0008033">
    <property type="term" value="P:tRNA processing"/>
    <property type="evidence" value="ECO:0007669"/>
    <property type="project" value="UniProtKB-KW"/>
</dbReference>
<organism evidence="13 14">
    <name type="scientific">Vulgatibacter incomptus</name>
    <dbReference type="NCBI Taxonomy" id="1391653"/>
    <lineage>
        <taxon>Bacteria</taxon>
        <taxon>Pseudomonadati</taxon>
        <taxon>Myxococcota</taxon>
        <taxon>Myxococcia</taxon>
        <taxon>Myxococcales</taxon>
        <taxon>Cystobacterineae</taxon>
        <taxon>Vulgatibacteraceae</taxon>
        <taxon>Vulgatibacter</taxon>
    </lineage>
</organism>
<gene>
    <name evidence="13" type="ORF">AKJ08_1202</name>
</gene>
<feature type="domain" description="Poly A polymerase head" evidence="10">
    <location>
        <begin position="47"/>
        <end position="154"/>
    </location>
</feature>
<dbReference type="STRING" id="1391653.AKJ08_1202"/>
<dbReference type="InterPro" id="IPR006675">
    <property type="entry name" value="HDIG_dom"/>
</dbReference>
<dbReference type="Pfam" id="PF12627">
    <property type="entry name" value="PolyA_pol_RNAbd"/>
    <property type="match status" value="1"/>
</dbReference>
<keyword evidence="4" id="KW-0548">Nucleotidyltransferase</keyword>
<keyword evidence="5" id="KW-0479">Metal-binding</keyword>
<dbReference type="CDD" id="cd05398">
    <property type="entry name" value="NT_ClassII-CCAase"/>
    <property type="match status" value="1"/>
</dbReference>